<accession>A0A6N2SRU0</accession>
<dbReference type="PROSITE" id="PS50943">
    <property type="entry name" value="HTH_CROC1"/>
    <property type="match status" value="1"/>
</dbReference>
<dbReference type="CDD" id="cd00093">
    <property type="entry name" value="HTH_XRE"/>
    <property type="match status" value="1"/>
</dbReference>
<dbReference type="RefSeq" id="WP_156353596.1">
    <property type="nucleotide sequence ID" value="NZ_CACRST010000011.1"/>
</dbReference>
<dbReference type="SMART" id="SM00530">
    <property type="entry name" value="HTH_XRE"/>
    <property type="match status" value="1"/>
</dbReference>
<proteinExistence type="predicted"/>
<dbReference type="InterPro" id="IPR050807">
    <property type="entry name" value="TransReg_Diox_bact_type"/>
</dbReference>
<dbReference type="EMBL" id="CACRST010000011">
    <property type="protein sequence ID" value="VYS95824.1"/>
    <property type="molecule type" value="Genomic_DNA"/>
</dbReference>
<sequence>MSQISKHIGGRIRNHRKNQGMTLQQLADLIHKSRATLSKYETGEITVDVETLYDIAAALHVDVTQIMDYQPERPFTAPISEHKIKSPFYQARKLYFYFYDGRYKRLKDGVIHIHQSEDGSQYEASLSISAVTPTGRSSEIYYTGKVVYSDMLIRFSFVNQYNSLEEDLLYIFNPLELRDFTEGLLCGISSSDYMPCAFRCLVTLTPQEPTEELKQHLFFTAKELRRWKKLNMLLVDNKGCR</sequence>
<dbReference type="PANTHER" id="PTHR46797">
    <property type="entry name" value="HTH-TYPE TRANSCRIPTIONAL REGULATOR"/>
    <property type="match status" value="1"/>
</dbReference>
<evidence type="ECO:0000313" key="3">
    <source>
        <dbReference type="EMBL" id="VYS95824.1"/>
    </source>
</evidence>
<dbReference type="Pfam" id="PF01381">
    <property type="entry name" value="HTH_3"/>
    <property type="match status" value="1"/>
</dbReference>
<dbReference type="SUPFAM" id="SSF47413">
    <property type="entry name" value="lambda repressor-like DNA-binding domains"/>
    <property type="match status" value="1"/>
</dbReference>
<dbReference type="GO" id="GO:0003700">
    <property type="term" value="F:DNA-binding transcription factor activity"/>
    <property type="evidence" value="ECO:0007669"/>
    <property type="project" value="TreeGrafter"/>
</dbReference>
<evidence type="ECO:0000259" key="2">
    <source>
        <dbReference type="PROSITE" id="PS50943"/>
    </source>
</evidence>
<dbReference type="InterPro" id="IPR001387">
    <property type="entry name" value="Cro/C1-type_HTH"/>
</dbReference>
<organism evidence="3">
    <name type="scientific">Blautia glucerasea</name>
    <dbReference type="NCBI Taxonomy" id="536633"/>
    <lineage>
        <taxon>Bacteria</taxon>
        <taxon>Bacillati</taxon>
        <taxon>Bacillota</taxon>
        <taxon>Clostridia</taxon>
        <taxon>Lachnospirales</taxon>
        <taxon>Lachnospiraceae</taxon>
        <taxon>Blautia</taxon>
    </lineage>
</organism>
<reference evidence="3" key="1">
    <citation type="submission" date="2019-11" db="EMBL/GenBank/DDBJ databases">
        <authorList>
            <person name="Feng L."/>
        </authorList>
    </citation>
    <scope>NUCLEOTIDE SEQUENCE</scope>
    <source>
        <strain evidence="3">BgluceraseaLFYP119</strain>
    </source>
</reference>
<dbReference type="GO" id="GO:0003677">
    <property type="term" value="F:DNA binding"/>
    <property type="evidence" value="ECO:0007669"/>
    <property type="project" value="UniProtKB-KW"/>
</dbReference>
<dbReference type="GO" id="GO:0005829">
    <property type="term" value="C:cytosol"/>
    <property type="evidence" value="ECO:0007669"/>
    <property type="project" value="TreeGrafter"/>
</dbReference>
<keyword evidence="1" id="KW-0238">DNA-binding</keyword>
<dbReference type="Gene3D" id="1.10.260.40">
    <property type="entry name" value="lambda repressor-like DNA-binding domains"/>
    <property type="match status" value="1"/>
</dbReference>
<feature type="domain" description="HTH cro/C1-type" evidence="2">
    <location>
        <begin position="12"/>
        <end position="66"/>
    </location>
</feature>
<dbReference type="PANTHER" id="PTHR46797:SF1">
    <property type="entry name" value="METHYLPHOSPHONATE SYNTHASE"/>
    <property type="match status" value="1"/>
</dbReference>
<name>A0A6N2SRU0_9FIRM</name>
<dbReference type="AlphaFoldDB" id="A0A6N2SRU0"/>
<evidence type="ECO:0000256" key="1">
    <source>
        <dbReference type="ARBA" id="ARBA00023125"/>
    </source>
</evidence>
<gene>
    <name evidence="3" type="ORF">BGLFYP119_01259</name>
</gene>
<protein>
    <recommendedName>
        <fullName evidence="2">HTH cro/C1-type domain-containing protein</fullName>
    </recommendedName>
</protein>
<dbReference type="InterPro" id="IPR010982">
    <property type="entry name" value="Lambda_DNA-bd_dom_sf"/>
</dbReference>